<evidence type="ECO:0000313" key="2">
    <source>
        <dbReference type="Proteomes" id="UP000546642"/>
    </source>
</evidence>
<dbReference type="AlphaFoldDB" id="A0A7X0D652"/>
<dbReference type="RefSeq" id="WP_184076121.1">
    <property type="nucleotide sequence ID" value="NZ_JACHDS010000001.1"/>
</dbReference>
<organism evidence="1 2">
    <name type="scientific">Nocardiopsis mwathae</name>
    <dbReference type="NCBI Taxonomy" id="1472723"/>
    <lineage>
        <taxon>Bacteria</taxon>
        <taxon>Bacillati</taxon>
        <taxon>Actinomycetota</taxon>
        <taxon>Actinomycetes</taxon>
        <taxon>Streptosporangiales</taxon>
        <taxon>Nocardiopsidaceae</taxon>
        <taxon>Nocardiopsis</taxon>
    </lineage>
</organism>
<gene>
    <name evidence="1" type="ORF">HNR23_002955</name>
</gene>
<proteinExistence type="predicted"/>
<reference evidence="1 2" key="1">
    <citation type="submission" date="2020-08" db="EMBL/GenBank/DDBJ databases">
        <title>Sequencing the genomes of 1000 actinobacteria strains.</title>
        <authorList>
            <person name="Klenk H.-P."/>
        </authorList>
    </citation>
    <scope>NUCLEOTIDE SEQUENCE [LARGE SCALE GENOMIC DNA]</scope>
    <source>
        <strain evidence="1 2">DSM 46659</strain>
    </source>
</reference>
<evidence type="ECO:0000313" key="1">
    <source>
        <dbReference type="EMBL" id="MBB6172895.1"/>
    </source>
</evidence>
<keyword evidence="2" id="KW-1185">Reference proteome</keyword>
<protein>
    <submittedName>
        <fullName evidence="1">Uncharacterized protein</fullName>
    </submittedName>
</protein>
<dbReference type="EMBL" id="JACHDS010000001">
    <property type="protein sequence ID" value="MBB6172895.1"/>
    <property type="molecule type" value="Genomic_DNA"/>
</dbReference>
<dbReference type="Proteomes" id="UP000546642">
    <property type="component" value="Unassembled WGS sequence"/>
</dbReference>
<comment type="caution">
    <text evidence="1">The sequence shown here is derived from an EMBL/GenBank/DDBJ whole genome shotgun (WGS) entry which is preliminary data.</text>
</comment>
<name>A0A7X0D652_9ACTN</name>
<sequence length="188" mass="19997">MNHSRSLIALVEKGHRIATSAFIAAASSALIIDPAETSGQPYRGDPATADKVHATIPDLRPALACTDLPPGLDGPPRALHELAAEIERLRRYSLNAKYLRVGTRISAVLTELAAHVHDTGSPRAWRLIDSAQALAVALARRLGYNDLAAGAIRDAADAAENSDDPRLPRLAKLSRALLMMTIGAWTSG</sequence>
<accession>A0A7X0D652</accession>